<dbReference type="InterPro" id="IPR000343">
    <property type="entry name" value="4pyrrol_synth_GluRdtase"/>
</dbReference>
<evidence type="ECO:0000256" key="11">
    <source>
        <dbReference type="PIRSR" id="PIRSR000445-4"/>
    </source>
</evidence>
<evidence type="ECO:0000256" key="5">
    <source>
        <dbReference type="ARBA" id="ARBA00023002"/>
    </source>
</evidence>
<protein>
    <recommendedName>
        <fullName evidence="3 12">Glutamyl-tRNA reductase</fullName>
        <ecNumber evidence="3 12">1.2.1.70</ecNumber>
    </recommendedName>
</protein>
<feature type="domain" description="Tetrapyrrole biosynthesis glutamyl-tRNA reductase dimerisation" evidence="13">
    <location>
        <begin position="409"/>
        <end position="508"/>
    </location>
</feature>
<evidence type="ECO:0000256" key="9">
    <source>
        <dbReference type="PIRSR" id="PIRSR000445-2"/>
    </source>
</evidence>
<feature type="domain" description="Quinate/shikimate 5-dehydrogenase/glutamyl-tRNA reductase" evidence="14">
    <location>
        <begin position="267"/>
        <end position="395"/>
    </location>
</feature>
<dbReference type="InterPro" id="IPR036291">
    <property type="entry name" value="NAD(P)-bd_dom_sf"/>
</dbReference>
<dbReference type="InterPro" id="IPR006151">
    <property type="entry name" value="Shikm_DH/Glu-tRNA_Rdtase"/>
</dbReference>
<dbReference type="CDD" id="cd05213">
    <property type="entry name" value="NAD_bind_Glutamyl_tRNA_reduct"/>
    <property type="match status" value="1"/>
</dbReference>
<dbReference type="Proteomes" id="UP000324585">
    <property type="component" value="Unassembled WGS sequence"/>
</dbReference>
<feature type="binding site" evidence="9">
    <location>
        <begin position="130"/>
        <end position="133"/>
    </location>
    <ligand>
        <name>substrate</name>
    </ligand>
</feature>
<comment type="similarity">
    <text evidence="2 12">Belongs to the glutamyl-tRNA reductase family.</text>
</comment>
<dbReference type="OMA" id="FAFKCAA"/>
<name>A0A5J4Z6S0_PORPP</name>
<evidence type="ECO:0000256" key="10">
    <source>
        <dbReference type="PIRSR" id="PIRSR000445-3"/>
    </source>
</evidence>
<dbReference type="Gene3D" id="3.30.460.30">
    <property type="entry name" value="Glutamyl-tRNA reductase, N-terminal domain"/>
    <property type="match status" value="1"/>
</dbReference>
<dbReference type="OrthoDB" id="424281at2759"/>
<sequence>MSAFVSGAGHAVHARVQAAAVAASQRHGVAGQRAVASSASRARMCMQKVEQEKPDASAAAANGVKVTVEKVKVSQSSAATTGCVVAVGLSHHTATVSVREKLSIPEAEWLEVGAEMCTLPFVKEAAVLSTCNRFEVYLVAEGDMAPAAILHVCKFLSKRSGVPVRELREYLFMLSAEEAIWHLLRVSAGLDSLVIGEGQILAQVKKCYQIATEKKGGAGKVLNKLLNIAVSAGKRVRSETQIAKGAVSISSAAVELAELKCDGDVLKMIQDCRICILGAGKMSRLLVQHLTSRNVQHIAVVNRSRERMDELQKMFPDFELELLGMESMLDAVSKADITFASTGAEEPILFEDNLRPVLDGNRAMLIDISVPRNVAEDVGNIDGVNAYNVDDLKAVVARNQSRRRRLLLEAEKLLEQERADFNNWHHSLGSVPTITKLQERAETIRQEELDKMSGKLSALTDAERAAVEKLTRGIVSKMIHGPMAQLRGTQDVEERANLLRSLESMFSL</sequence>
<comment type="pathway">
    <text evidence="1 12">Porphyrin-containing compound metabolism; protoporphyrin-IX biosynthesis; 5-aminolevulinate from L-glutamyl-tRNA(Glu): step 1/2.</text>
</comment>
<dbReference type="PANTHER" id="PTHR43120">
    <property type="entry name" value="GLUTAMYL-TRNA REDUCTASE 1, CHLOROPLASTIC"/>
    <property type="match status" value="1"/>
</dbReference>
<gene>
    <name evidence="16" type="ORF">FVE85_5952</name>
</gene>
<dbReference type="PANTHER" id="PTHR43120:SF1">
    <property type="entry name" value="GLUTAMYL-TRNA REDUCTASE 1, CHLOROPLASTIC"/>
    <property type="match status" value="1"/>
</dbReference>
<dbReference type="AlphaFoldDB" id="A0A5J4Z6S0"/>
<evidence type="ECO:0000256" key="2">
    <source>
        <dbReference type="ARBA" id="ARBA00005916"/>
    </source>
</evidence>
<dbReference type="FunFam" id="3.40.50.720:FF:000031">
    <property type="entry name" value="Glutamyl-tRNA reductase"/>
    <property type="match status" value="1"/>
</dbReference>
<feature type="domain" description="Glutamyl-tRNA reductase N-terminal" evidence="15">
    <location>
        <begin position="87"/>
        <end position="240"/>
    </location>
</feature>
<dbReference type="NCBIfam" id="NF000744">
    <property type="entry name" value="PRK00045.1-3"/>
    <property type="match status" value="1"/>
</dbReference>
<feature type="binding site" evidence="9">
    <location>
        <position position="192"/>
    </location>
    <ligand>
        <name>substrate</name>
    </ligand>
</feature>
<comment type="caution">
    <text evidence="16">The sequence shown here is derived from an EMBL/GenBank/DDBJ whole genome shotgun (WGS) entry which is preliminary data.</text>
</comment>
<dbReference type="Pfam" id="PF01488">
    <property type="entry name" value="Shikimate_DH"/>
    <property type="match status" value="1"/>
</dbReference>
<evidence type="ECO:0000256" key="4">
    <source>
        <dbReference type="ARBA" id="ARBA00022857"/>
    </source>
</evidence>
<dbReference type="FunFam" id="3.30.460.30:FF:000001">
    <property type="entry name" value="Glutamyl-tRNA reductase"/>
    <property type="match status" value="1"/>
</dbReference>
<dbReference type="InterPro" id="IPR036453">
    <property type="entry name" value="GluRdtase_dimer_dom_sf"/>
</dbReference>
<evidence type="ECO:0000256" key="6">
    <source>
        <dbReference type="ARBA" id="ARBA00023244"/>
    </source>
</evidence>
<evidence type="ECO:0000256" key="7">
    <source>
        <dbReference type="ARBA" id="ARBA00047464"/>
    </source>
</evidence>
<dbReference type="SUPFAM" id="SSF69742">
    <property type="entry name" value="Glutamyl tRNA-reductase catalytic, N-terminal domain"/>
    <property type="match status" value="1"/>
</dbReference>
<feature type="site" description="Important for activity" evidence="11">
    <location>
        <position position="182"/>
    </location>
</feature>
<dbReference type="InterPro" id="IPR015895">
    <property type="entry name" value="4pyrrol_synth_GluRdtase_N"/>
</dbReference>
<dbReference type="UniPathway" id="UPA00251">
    <property type="reaction ID" value="UER00316"/>
</dbReference>
<evidence type="ECO:0000256" key="3">
    <source>
        <dbReference type="ARBA" id="ARBA00012970"/>
    </source>
</evidence>
<keyword evidence="5 12" id="KW-0560">Oxidoreductase</keyword>
<dbReference type="PROSITE" id="PS00747">
    <property type="entry name" value="GLUTR"/>
    <property type="match status" value="1"/>
</dbReference>
<feature type="binding site" evidence="9">
    <location>
        <position position="203"/>
    </location>
    <ligand>
        <name>substrate</name>
    </ligand>
</feature>
<evidence type="ECO:0000256" key="1">
    <source>
        <dbReference type="ARBA" id="ARBA00005059"/>
    </source>
</evidence>
<evidence type="ECO:0000256" key="12">
    <source>
        <dbReference type="RuleBase" id="RU000584"/>
    </source>
</evidence>
<dbReference type="SUPFAM" id="SSF69075">
    <property type="entry name" value="Glutamyl tRNA-reductase dimerization domain"/>
    <property type="match status" value="1"/>
</dbReference>
<dbReference type="InterPro" id="IPR015896">
    <property type="entry name" value="4pyrrol_synth_GluRdtase_dimer"/>
</dbReference>
<dbReference type="SUPFAM" id="SSF51735">
    <property type="entry name" value="NAD(P)-binding Rossmann-fold domains"/>
    <property type="match status" value="1"/>
</dbReference>
<evidence type="ECO:0000259" key="13">
    <source>
        <dbReference type="Pfam" id="PF00745"/>
    </source>
</evidence>
<feature type="active site" description="Nucleophile" evidence="8">
    <location>
        <position position="131"/>
    </location>
</feature>
<dbReference type="HAMAP" id="MF_00087">
    <property type="entry name" value="Glu_tRNA_reductase"/>
    <property type="match status" value="1"/>
</dbReference>
<dbReference type="Pfam" id="PF05201">
    <property type="entry name" value="GlutR_N"/>
    <property type="match status" value="1"/>
</dbReference>
<feature type="binding site" evidence="9">
    <location>
        <begin position="197"/>
        <end position="199"/>
    </location>
    <ligand>
        <name>substrate</name>
    </ligand>
</feature>
<reference evidence="17" key="1">
    <citation type="journal article" date="2019" name="Nat. Commun.">
        <title>Expansion of phycobilisome linker gene families in mesophilic red algae.</title>
        <authorList>
            <person name="Lee J."/>
            <person name="Kim D."/>
            <person name="Bhattacharya D."/>
            <person name="Yoon H.S."/>
        </authorList>
    </citation>
    <scope>NUCLEOTIDE SEQUENCE [LARGE SCALE GENOMIC DNA]</scope>
    <source>
        <strain evidence="17">CCMP 1328</strain>
    </source>
</reference>
<dbReference type="GO" id="GO:0008883">
    <property type="term" value="F:glutamyl-tRNA reductase activity"/>
    <property type="evidence" value="ECO:0007669"/>
    <property type="project" value="UniProtKB-EC"/>
</dbReference>
<evidence type="ECO:0000259" key="14">
    <source>
        <dbReference type="Pfam" id="PF01488"/>
    </source>
</evidence>
<dbReference type="InterPro" id="IPR018214">
    <property type="entry name" value="GluRdtase_CS"/>
</dbReference>
<evidence type="ECO:0000313" key="16">
    <source>
        <dbReference type="EMBL" id="KAA8498367.1"/>
    </source>
</evidence>
<dbReference type="EC" id="1.2.1.70" evidence="3 12"/>
<evidence type="ECO:0000313" key="17">
    <source>
        <dbReference type="Proteomes" id="UP000324585"/>
    </source>
</evidence>
<proteinExistence type="inferred from homology"/>
<dbReference type="InterPro" id="IPR036343">
    <property type="entry name" value="GluRdtase_N_sf"/>
</dbReference>
<dbReference type="Gene3D" id="3.40.50.720">
    <property type="entry name" value="NAD(P)-binding Rossmann-like Domain"/>
    <property type="match status" value="1"/>
</dbReference>
<dbReference type="GO" id="GO:0006782">
    <property type="term" value="P:protoporphyrinogen IX biosynthetic process"/>
    <property type="evidence" value="ECO:0007669"/>
    <property type="project" value="UniProtKB-UniPathway"/>
</dbReference>
<dbReference type="Pfam" id="PF00745">
    <property type="entry name" value="GlutR_dimer"/>
    <property type="match status" value="1"/>
</dbReference>
<dbReference type="GO" id="GO:0050661">
    <property type="term" value="F:NADP binding"/>
    <property type="evidence" value="ECO:0007669"/>
    <property type="project" value="InterPro"/>
</dbReference>
<dbReference type="EMBL" id="VRMN01000001">
    <property type="protein sequence ID" value="KAA8498367.1"/>
    <property type="molecule type" value="Genomic_DNA"/>
</dbReference>
<evidence type="ECO:0000256" key="8">
    <source>
        <dbReference type="PIRSR" id="PIRSR000445-1"/>
    </source>
</evidence>
<organism evidence="16 17">
    <name type="scientific">Porphyridium purpureum</name>
    <name type="common">Red alga</name>
    <name type="synonym">Porphyridium cruentum</name>
    <dbReference type="NCBI Taxonomy" id="35688"/>
    <lineage>
        <taxon>Eukaryota</taxon>
        <taxon>Rhodophyta</taxon>
        <taxon>Bangiophyceae</taxon>
        <taxon>Porphyridiales</taxon>
        <taxon>Porphyridiaceae</taxon>
        <taxon>Porphyridium</taxon>
    </lineage>
</organism>
<accession>A0A5J4Z6S0</accession>
<feature type="binding site" evidence="10">
    <location>
        <begin position="278"/>
        <end position="283"/>
    </location>
    <ligand>
        <name>NADP(+)</name>
        <dbReference type="ChEBI" id="CHEBI:58349"/>
    </ligand>
</feature>
<dbReference type="NCBIfam" id="TIGR01035">
    <property type="entry name" value="hemA"/>
    <property type="match status" value="1"/>
</dbReference>
<keyword evidence="6 12" id="KW-0627">Porphyrin biosynthesis</keyword>
<dbReference type="PIRSF" id="PIRSF000445">
    <property type="entry name" value="4pyrrol_synth_GluRdtase"/>
    <property type="match status" value="1"/>
</dbReference>
<comment type="catalytic activity">
    <reaction evidence="7 12">
        <text>(S)-4-amino-5-oxopentanoate + tRNA(Glu) + NADP(+) = L-glutamyl-tRNA(Glu) + NADPH + H(+)</text>
        <dbReference type="Rhea" id="RHEA:12344"/>
        <dbReference type="Rhea" id="RHEA-COMP:9663"/>
        <dbReference type="Rhea" id="RHEA-COMP:9680"/>
        <dbReference type="ChEBI" id="CHEBI:15378"/>
        <dbReference type="ChEBI" id="CHEBI:57501"/>
        <dbReference type="ChEBI" id="CHEBI:57783"/>
        <dbReference type="ChEBI" id="CHEBI:58349"/>
        <dbReference type="ChEBI" id="CHEBI:78442"/>
        <dbReference type="ChEBI" id="CHEBI:78520"/>
        <dbReference type="EC" id="1.2.1.70"/>
    </reaction>
</comment>
<keyword evidence="17" id="KW-1185">Reference proteome</keyword>
<keyword evidence="4 10" id="KW-0521">NADP</keyword>
<evidence type="ECO:0000259" key="15">
    <source>
        <dbReference type="Pfam" id="PF05201"/>
    </source>
</evidence>